<feature type="chain" id="PRO_5047423098" evidence="2">
    <location>
        <begin position="22"/>
        <end position="58"/>
    </location>
</feature>
<comment type="caution">
    <text evidence="3">The sequence shown here is derived from an EMBL/GenBank/DDBJ whole genome shotgun (WGS) entry which is preliminary data.</text>
</comment>
<name>A0ABW4KWV7_9BURK</name>
<keyword evidence="2" id="KW-0732">Signal</keyword>
<dbReference type="RefSeq" id="WP_187265671.1">
    <property type="nucleotide sequence ID" value="NZ_JBHUEJ010000031.1"/>
</dbReference>
<keyword evidence="1" id="KW-0472">Membrane</keyword>
<keyword evidence="1" id="KW-0812">Transmembrane</keyword>
<keyword evidence="1" id="KW-1133">Transmembrane helix</keyword>
<evidence type="ECO:0000313" key="4">
    <source>
        <dbReference type="Proteomes" id="UP001597304"/>
    </source>
</evidence>
<dbReference type="EMBL" id="JBHUEJ010000031">
    <property type="protein sequence ID" value="MFD1711669.1"/>
    <property type="molecule type" value="Genomic_DNA"/>
</dbReference>
<evidence type="ECO:0000256" key="2">
    <source>
        <dbReference type="SAM" id="SignalP"/>
    </source>
</evidence>
<proteinExistence type="predicted"/>
<evidence type="ECO:0000256" key="1">
    <source>
        <dbReference type="SAM" id="Phobius"/>
    </source>
</evidence>
<gene>
    <name evidence="3" type="ORF">ACFSF0_13705</name>
</gene>
<protein>
    <submittedName>
        <fullName evidence="3">Uncharacterized protein</fullName>
    </submittedName>
</protein>
<sequence length="58" mass="6323">MNLLIWGSLAMAFALAYTAWAAARDGTNERDVKALWCFCGFSFILAGLFAAIVHLSPE</sequence>
<dbReference type="Proteomes" id="UP001597304">
    <property type="component" value="Unassembled WGS sequence"/>
</dbReference>
<keyword evidence="4" id="KW-1185">Reference proteome</keyword>
<reference evidence="4" key="1">
    <citation type="journal article" date="2019" name="Int. J. Syst. Evol. Microbiol.">
        <title>The Global Catalogue of Microorganisms (GCM) 10K type strain sequencing project: providing services to taxonomists for standard genome sequencing and annotation.</title>
        <authorList>
            <consortium name="The Broad Institute Genomics Platform"/>
            <consortium name="The Broad Institute Genome Sequencing Center for Infectious Disease"/>
            <person name="Wu L."/>
            <person name="Ma J."/>
        </authorList>
    </citation>
    <scope>NUCLEOTIDE SEQUENCE [LARGE SCALE GENOMIC DNA]</scope>
    <source>
        <strain evidence="4">LMG 29247</strain>
    </source>
</reference>
<feature type="transmembrane region" description="Helical" evidence="1">
    <location>
        <begin position="33"/>
        <end position="55"/>
    </location>
</feature>
<accession>A0ABW4KWV7</accession>
<organism evidence="3 4">
    <name type="scientific">Ottowia flava</name>
    <dbReference type="NCBI Taxonomy" id="2675430"/>
    <lineage>
        <taxon>Bacteria</taxon>
        <taxon>Pseudomonadati</taxon>
        <taxon>Pseudomonadota</taxon>
        <taxon>Betaproteobacteria</taxon>
        <taxon>Burkholderiales</taxon>
        <taxon>Comamonadaceae</taxon>
        <taxon>Ottowia</taxon>
    </lineage>
</organism>
<feature type="signal peptide" evidence="2">
    <location>
        <begin position="1"/>
        <end position="21"/>
    </location>
</feature>
<evidence type="ECO:0000313" key="3">
    <source>
        <dbReference type="EMBL" id="MFD1711669.1"/>
    </source>
</evidence>